<evidence type="ECO:0000256" key="1">
    <source>
        <dbReference type="ARBA" id="ARBA00022468"/>
    </source>
</evidence>
<reference evidence="5 7" key="1">
    <citation type="journal article" date="2016" name="PLoS ONE">
        <title>Sequence Assembly of Yarrowia lipolytica Strain W29/CLIB89 Shows Transposable Element Diversity.</title>
        <authorList>
            <person name="Magnan C."/>
            <person name="Yu J."/>
            <person name="Chang I."/>
            <person name="Jahn E."/>
            <person name="Kanomata Y."/>
            <person name="Wu J."/>
            <person name="Zeller M."/>
            <person name="Oakes M."/>
            <person name="Baldi P."/>
            <person name="Sandmeyer S."/>
        </authorList>
    </citation>
    <scope>NUCLEOTIDE SEQUENCE [LARGE SCALE GENOMIC DNA]</scope>
    <source>
        <strain evidence="5">CLIB89</strain>
        <strain evidence="7">CLIB89(W29)</strain>
    </source>
</reference>
<dbReference type="GO" id="GO:0005096">
    <property type="term" value="F:GTPase activator activity"/>
    <property type="evidence" value="ECO:0007669"/>
    <property type="project" value="UniProtKB-KW"/>
</dbReference>
<dbReference type="SUPFAM" id="SSF52047">
    <property type="entry name" value="RNI-like"/>
    <property type="match status" value="1"/>
</dbReference>
<reference evidence="6 8" key="2">
    <citation type="submission" date="2018-07" db="EMBL/GenBank/DDBJ databases">
        <title>Draft Genome Assemblies for Five Robust Yarrowia lipolytica Strains Exhibiting High Lipid Production and Pentose Sugar Utilization and Sugar Alcohol Secretion from Undetoxified Lignocellulosic Biomass Hydrolysates.</title>
        <authorList>
            <consortium name="DOE Joint Genome Institute"/>
            <person name="Walker C."/>
            <person name="Ryu S."/>
            <person name="Na H."/>
            <person name="Zane M."/>
            <person name="LaButti K."/>
            <person name="Lipzen A."/>
            <person name="Haridas S."/>
            <person name="Barry K."/>
            <person name="Grigoriev I.V."/>
            <person name="Quarterman J."/>
            <person name="Slininger P."/>
            <person name="Dien B."/>
            <person name="Trinh C.T."/>
        </authorList>
    </citation>
    <scope>NUCLEOTIDE SEQUENCE [LARGE SCALE GENOMIC DNA]</scope>
    <source>
        <strain evidence="6 8">YB392</strain>
    </source>
</reference>
<evidence type="ECO:0000313" key="6">
    <source>
        <dbReference type="EMBL" id="RDW26488.1"/>
    </source>
</evidence>
<evidence type="ECO:0000313" key="5">
    <source>
        <dbReference type="EMBL" id="AOW01588.1"/>
    </source>
</evidence>
<dbReference type="Proteomes" id="UP000182444">
    <property type="component" value="Chromosome 1B"/>
</dbReference>
<dbReference type="InterPro" id="IPR001611">
    <property type="entry name" value="Leu-rich_rpt"/>
</dbReference>
<dbReference type="GO" id="GO:0048471">
    <property type="term" value="C:perinuclear region of cytoplasm"/>
    <property type="evidence" value="ECO:0007669"/>
    <property type="project" value="TreeGrafter"/>
</dbReference>
<dbReference type="SMART" id="SM00368">
    <property type="entry name" value="LRR_RI"/>
    <property type="match status" value="6"/>
</dbReference>
<dbReference type="GeneID" id="2907163"/>
<evidence type="ECO:0000313" key="8">
    <source>
        <dbReference type="Proteomes" id="UP000256601"/>
    </source>
</evidence>
<dbReference type="PANTHER" id="PTHR24113">
    <property type="entry name" value="RAN GTPASE-ACTIVATING PROTEIN 1"/>
    <property type="match status" value="1"/>
</dbReference>
<dbReference type="AlphaFoldDB" id="A0A1H6PIA5"/>
<gene>
    <name evidence="6" type="ORF">B0I71DRAFT_130750</name>
    <name evidence="5" type="ORF">YALI1_B16068g</name>
</gene>
<dbReference type="RefSeq" id="XP_500790.1">
    <property type="nucleotide sequence ID" value="XM_500790.1"/>
</dbReference>
<accession>A0A1H6PIA5</accession>
<dbReference type="Gene3D" id="3.80.10.10">
    <property type="entry name" value="Ribonuclease Inhibitor"/>
    <property type="match status" value="1"/>
</dbReference>
<dbReference type="eggNOG" id="KOG1909">
    <property type="taxonomic scope" value="Eukaryota"/>
</dbReference>
<protein>
    <submittedName>
        <fullName evidence="5">Uncharacterized protein</fullName>
    </submittedName>
</protein>
<dbReference type="VEuPathDB" id="FungiDB:YALI1_B16068g"/>
<dbReference type="GO" id="GO:0031267">
    <property type="term" value="F:small GTPase binding"/>
    <property type="evidence" value="ECO:0007669"/>
    <property type="project" value="TreeGrafter"/>
</dbReference>
<sequence length="386" mass="42931">MTKFSLVGKALKVDDYDEMKRHLRDITDETTEVYFGGNTFGIDACKAIADSIKDKQNITKVSFDDIFTGRLKDEIPKSMEHICEAVLTLKNATTVDFSDNAFGITTVDPLADFLGKHVPLQHLYLTNNGFGPAAGTKIGEALERLAAAKKEAKSDIKLETVICGRNRLENGSMESWAKYLATHGSVKNLQLKQNGIRQDGIVALLEKGLSKCPKLEILDLQDNTFTKKGAKALTKVYSQWPELVELGISDCLLSGKGSVALGEALRDGKPLEKLETLRLQYNEINLDGAEALYEALEKNLPAIKLLELNGNCFPEDEDVIEKITKLFDSRGHGELDELDEMEEPDSEEDEDDSDEEEEDEEDKSEKKDDKTVDDLADELEKKAHIN</sequence>
<dbReference type="EMBL" id="CP017554">
    <property type="protein sequence ID" value="AOW01588.1"/>
    <property type="molecule type" value="Genomic_DNA"/>
</dbReference>
<evidence type="ECO:0000256" key="4">
    <source>
        <dbReference type="SAM" id="MobiDB-lite"/>
    </source>
</evidence>
<feature type="compositionally biased region" description="Basic and acidic residues" evidence="4">
    <location>
        <begin position="363"/>
        <end position="386"/>
    </location>
</feature>
<dbReference type="VEuPathDB" id="FungiDB:YALI0_B12210g"/>
<dbReference type="KEGG" id="yli:2907163"/>
<dbReference type="GO" id="GO:0006611">
    <property type="term" value="P:protein export from nucleus"/>
    <property type="evidence" value="ECO:0007669"/>
    <property type="project" value="EnsemblFungi"/>
</dbReference>
<evidence type="ECO:0000256" key="2">
    <source>
        <dbReference type="ARBA" id="ARBA00022614"/>
    </source>
</evidence>
<evidence type="ECO:0000256" key="3">
    <source>
        <dbReference type="ARBA" id="ARBA00022737"/>
    </source>
</evidence>
<feature type="compositionally biased region" description="Acidic residues" evidence="4">
    <location>
        <begin position="336"/>
        <end position="362"/>
    </location>
</feature>
<keyword evidence="3" id="KW-0677">Repeat</keyword>
<dbReference type="InterPro" id="IPR027038">
    <property type="entry name" value="RanGap"/>
</dbReference>
<proteinExistence type="predicted"/>
<dbReference type="EMBL" id="KZ858979">
    <property type="protein sequence ID" value="RDW26488.1"/>
    <property type="molecule type" value="Genomic_DNA"/>
</dbReference>
<organism evidence="5 7">
    <name type="scientific">Yarrowia lipolytica</name>
    <name type="common">Candida lipolytica</name>
    <dbReference type="NCBI Taxonomy" id="4952"/>
    <lineage>
        <taxon>Eukaryota</taxon>
        <taxon>Fungi</taxon>
        <taxon>Dikarya</taxon>
        <taxon>Ascomycota</taxon>
        <taxon>Saccharomycotina</taxon>
        <taxon>Dipodascomycetes</taxon>
        <taxon>Dipodascales</taxon>
        <taxon>Dipodascales incertae sedis</taxon>
        <taxon>Yarrowia</taxon>
    </lineage>
</organism>
<dbReference type="InterPro" id="IPR032675">
    <property type="entry name" value="LRR_dom_sf"/>
</dbReference>
<dbReference type="CDD" id="cd00116">
    <property type="entry name" value="LRR_RI"/>
    <property type="match status" value="1"/>
</dbReference>
<feature type="region of interest" description="Disordered" evidence="4">
    <location>
        <begin position="331"/>
        <end position="386"/>
    </location>
</feature>
<evidence type="ECO:0000313" key="7">
    <source>
        <dbReference type="Proteomes" id="UP000182444"/>
    </source>
</evidence>
<dbReference type="GO" id="GO:0034399">
    <property type="term" value="C:nuclear periphery"/>
    <property type="evidence" value="ECO:0007669"/>
    <property type="project" value="EnsemblFungi"/>
</dbReference>
<keyword evidence="2" id="KW-0433">Leucine-rich repeat</keyword>
<dbReference type="OMA" id="NGSMEAW"/>
<name>A0A1H6PIA5_YARLL</name>
<dbReference type="OrthoDB" id="184583at2759"/>
<dbReference type="Pfam" id="PF13516">
    <property type="entry name" value="LRR_6"/>
    <property type="match status" value="2"/>
</dbReference>
<dbReference type="GO" id="GO:0005829">
    <property type="term" value="C:cytosol"/>
    <property type="evidence" value="ECO:0007669"/>
    <property type="project" value="TreeGrafter"/>
</dbReference>
<keyword evidence="1" id="KW-0343">GTPase activation</keyword>
<dbReference type="PANTHER" id="PTHR24113:SF12">
    <property type="entry name" value="RAN GTPASE-ACTIVATING PROTEIN 1"/>
    <property type="match status" value="1"/>
</dbReference>
<dbReference type="Proteomes" id="UP000256601">
    <property type="component" value="Unassembled WGS sequence"/>
</dbReference>